<proteinExistence type="predicted"/>
<organism evidence="1">
    <name type="scientific">Siphoviridae sp. ctbLB3</name>
    <dbReference type="NCBI Taxonomy" id="2825565"/>
    <lineage>
        <taxon>Viruses</taxon>
        <taxon>Duplodnaviria</taxon>
        <taxon>Heunggongvirae</taxon>
        <taxon>Uroviricota</taxon>
        <taxon>Caudoviricetes</taxon>
    </lineage>
</organism>
<dbReference type="EMBL" id="BK015460">
    <property type="protein sequence ID" value="DAE07991.1"/>
    <property type="molecule type" value="Genomic_DNA"/>
</dbReference>
<accession>A0A8S5PLC7</accession>
<protein>
    <submittedName>
        <fullName evidence="1">Uncharacterized protein</fullName>
    </submittedName>
</protein>
<reference evidence="1" key="1">
    <citation type="journal article" date="2021" name="Proc. Natl. Acad. Sci. U.S.A.">
        <title>A Catalog of Tens of Thousands of Viruses from Human Metagenomes Reveals Hidden Associations with Chronic Diseases.</title>
        <authorList>
            <person name="Tisza M.J."/>
            <person name="Buck C.B."/>
        </authorList>
    </citation>
    <scope>NUCLEOTIDE SEQUENCE</scope>
    <source>
        <strain evidence="1">CtbLB3</strain>
    </source>
</reference>
<name>A0A8S5PLC7_9CAUD</name>
<evidence type="ECO:0000313" key="1">
    <source>
        <dbReference type="EMBL" id="DAE07991.1"/>
    </source>
</evidence>
<sequence length="60" mass="6558">MGAAAAKLHFRLLFGVDRRRRALRVCPCAPCVAWQRGGHQAVVFRRAAHAYGTRHAASTG</sequence>